<dbReference type="Proteomes" id="UP001604335">
    <property type="component" value="Unassembled WGS sequence"/>
</dbReference>
<proteinExistence type="predicted"/>
<protein>
    <submittedName>
        <fullName evidence="1">Uncharacterized protein</fullName>
    </submittedName>
</protein>
<dbReference type="EMBL" id="JAZAQF010000016">
    <property type="protein sequence ID" value="MFG3816596.1"/>
    <property type="molecule type" value="Genomic_DNA"/>
</dbReference>
<keyword evidence="2" id="KW-1185">Reference proteome</keyword>
<comment type="caution">
    <text evidence="1">The sequence shown here is derived from an EMBL/GenBank/DDBJ whole genome shotgun (WGS) entry which is preliminary data.</text>
</comment>
<evidence type="ECO:0000313" key="1">
    <source>
        <dbReference type="EMBL" id="MFG3816596.1"/>
    </source>
</evidence>
<sequence length="195" mass="21454">MWIGGSGKPTLADRLGRHHSLHDRLLWLLGVTPRWPCPFPIGNPEVLFFDPIMQTMRSLFLSLALLCLGTPALATTCEESFDKKGDFFNGSAYFARVQVQGLSVERAFFQLRVILAREGIRTLSTDVAGGMMRAENPATAFQRALPIDVFALAENNQTTVEMVFTLPSGVTASRETVKKYICGALNQLEPPAPTP</sequence>
<name>A0ABW7C5W4_9CYAN</name>
<organism evidence="1 2">
    <name type="scientific">Limnothrix redekei LRLZ20PSL1</name>
    <dbReference type="NCBI Taxonomy" id="3112953"/>
    <lineage>
        <taxon>Bacteria</taxon>
        <taxon>Bacillati</taxon>
        <taxon>Cyanobacteriota</taxon>
        <taxon>Cyanophyceae</taxon>
        <taxon>Pseudanabaenales</taxon>
        <taxon>Pseudanabaenaceae</taxon>
        <taxon>Limnothrix</taxon>
    </lineage>
</organism>
<evidence type="ECO:0000313" key="2">
    <source>
        <dbReference type="Proteomes" id="UP001604335"/>
    </source>
</evidence>
<gene>
    <name evidence="1" type="ORF">VPK24_03020</name>
</gene>
<reference evidence="2" key="1">
    <citation type="journal article" date="2024" name="Algal Res.">
        <title>Biochemical, toxicological and genomic investigation of a high-biomass producing Limnothrix strain isolated from Italian shallow drinking water reservoir.</title>
        <authorList>
            <person name="Simonazzi M."/>
            <person name="Shishido T.K."/>
            <person name="Delbaje E."/>
            <person name="Wahlsten M."/>
            <person name="Fewer D.P."/>
            <person name="Sivonen K."/>
            <person name="Pezzolesi L."/>
            <person name="Pistocchi R."/>
        </authorList>
    </citation>
    <scope>NUCLEOTIDE SEQUENCE [LARGE SCALE GENOMIC DNA]</scope>
    <source>
        <strain evidence="2">LRLZ20PSL1</strain>
    </source>
</reference>
<accession>A0ABW7C5W4</accession>